<keyword evidence="3 9" id="KW-0479">Metal-binding</keyword>
<gene>
    <name evidence="9" type="primary">dxr</name>
    <name evidence="13" type="ORF">E5986_04710</name>
</gene>
<dbReference type="UniPathway" id="UPA00056">
    <property type="reaction ID" value="UER00092"/>
</dbReference>
<evidence type="ECO:0000313" key="14">
    <source>
        <dbReference type="Proteomes" id="UP000308978"/>
    </source>
</evidence>
<name>A0A4S4G327_9ACTN</name>
<feature type="domain" description="DXP reductoisomerase C-terminal" evidence="12">
    <location>
        <begin position="297"/>
        <end position="416"/>
    </location>
</feature>
<feature type="binding site" evidence="9">
    <location>
        <position position="187"/>
    </location>
    <ligand>
        <name>1-deoxy-D-xylulose 5-phosphate</name>
        <dbReference type="ChEBI" id="CHEBI:57792"/>
    </ligand>
</feature>
<evidence type="ECO:0000256" key="4">
    <source>
        <dbReference type="ARBA" id="ARBA00022857"/>
    </source>
</evidence>
<feature type="binding site" evidence="9">
    <location>
        <position position="147"/>
    </location>
    <ligand>
        <name>NADPH</name>
        <dbReference type="ChEBI" id="CHEBI:57783"/>
    </ligand>
</feature>
<comment type="caution">
    <text evidence="9">Lacks conserved residue(s) required for the propagation of feature annotation.</text>
</comment>
<evidence type="ECO:0000259" key="12">
    <source>
        <dbReference type="Pfam" id="PF13288"/>
    </source>
</evidence>
<dbReference type="PIRSF" id="PIRSF006205">
    <property type="entry name" value="Dxp_reductismrs"/>
    <property type="match status" value="1"/>
</dbReference>
<evidence type="ECO:0000313" key="13">
    <source>
        <dbReference type="EMBL" id="THG37673.1"/>
    </source>
</evidence>
<feature type="binding site" evidence="9">
    <location>
        <position position="253"/>
    </location>
    <ligand>
        <name>1-deoxy-D-xylulose 5-phosphate</name>
        <dbReference type="ChEBI" id="CHEBI:57792"/>
    </ligand>
</feature>
<keyword evidence="9" id="KW-0460">Magnesium</keyword>
<comment type="function">
    <text evidence="9">Catalyzes the NADPH-dependent rearrangement and reduction of 1-deoxy-D-xylulose-5-phosphate (DXP) to 2-C-methyl-D-erythritol 4-phosphate (MEP).</text>
</comment>
<dbReference type="InterPro" id="IPR036291">
    <property type="entry name" value="NAD(P)-bd_dom_sf"/>
</dbReference>
<feature type="binding site" evidence="9">
    <location>
        <position position="257"/>
    </location>
    <ligand>
        <name>Mn(2+)</name>
        <dbReference type="ChEBI" id="CHEBI:29035"/>
    </ligand>
</feature>
<dbReference type="SUPFAM" id="SSF51735">
    <property type="entry name" value="NAD(P)-binding Rossmann-fold domains"/>
    <property type="match status" value="1"/>
</dbReference>
<comment type="caution">
    <text evidence="13">The sequence shown here is derived from an EMBL/GenBank/DDBJ whole genome shotgun (WGS) entry which is preliminary data.</text>
</comment>
<dbReference type="Pfam" id="PF13288">
    <property type="entry name" value="DXPR_C"/>
    <property type="match status" value="1"/>
</dbReference>
<dbReference type="PANTHER" id="PTHR30525">
    <property type="entry name" value="1-DEOXY-D-XYLULOSE 5-PHOSPHATE REDUCTOISOMERASE"/>
    <property type="match status" value="1"/>
</dbReference>
<dbReference type="GO" id="GO:0030604">
    <property type="term" value="F:1-deoxy-D-xylulose-5-phosphate reductoisomerase activity"/>
    <property type="evidence" value="ECO:0007669"/>
    <property type="project" value="UniProtKB-UniRule"/>
</dbReference>
<dbReference type="GO" id="GO:0051484">
    <property type="term" value="P:isopentenyl diphosphate biosynthetic process, methylerythritol 4-phosphate pathway involved in terpenoid biosynthetic process"/>
    <property type="evidence" value="ECO:0007669"/>
    <property type="project" value="TreeGrafter"/>
</dbReference>
<evidence type="ECO:0000256" key="7">
    <source>
        <dbReference type="ARBA" id="ARBA00023229"/>
    </source>
</evidence>
<feature type="binding site" evidence="9">
    <location>
        <position position="14"/>
    </location>
    <ligand>
        <name>NADPH</name>
        <dbReference type="ChEBI" id="CHEBI:57783"/>
    </ligand>
</feature>
<feature type="binding site" evidence="9">
    <location>
        <position position="241"/>
    </location>
    <ligand>
        <name>NADPH</name>
        <dbReference type="ChEBI" id="CHEBI:57783"/>
    </ligand>
</feature>
<feature type="binding site" evidence="9">
    <location>
        <position position="146"/>
    </location>
    <ligand>
        <name>1-deoxy-D-xylulose 5-phosphate</name>
        <dbReference type="ChEBI" id="CHEBI:57792"/>
    </ligand>
</feature>
<evidence type="ECO:0000256" key="8">
    <source>
        <dbReference type="ARBA" id="ARBA00048543"/>
    </source>
</evidence>
<feature type="binding site" evidence="9">
    <location>
        <position position="235"/>
    </location>
    <ligand>
        <name>1-deoxy-D-xylulose 5-phosphate</name>
        <dbReference type="ChEBI" id="CHEBI:57792"/>
    </ligand>
</feature>
<dbReference type="RefSeq" id="WP_136433811.1">
    <property type="nucleotide sequence ID" value="NZ_SSTJ01000004.1"/>
</dbReference>
<evidence type="ECO:0000256" key="2">
    <source>
        <dbReference type="ARBA" id="ARBA00006825"/>
    </source>
</evidence>
<sequence length="429" mass="45128">MAKRRIVVLGSTGSIGTQTLDVVRRHGDQLEIVGLAVNGSVDALLAQAREFGVRHLAVGDAALADDPRCDEARSLVCHLLQAPEDAAAFGNGEASEPTFGVGPEAVAALAQLPEADVVVNALVGAAGLRASYDALAAGKVLALANKESLVVGGDLIMPLAAEVDAQRRAAGMAPATGPAGALMPIDSEHGAIYQCLLGENPHEVAKLWVTASGGPFRGRTRDELTAITPAQALAHPTWNMGAKISIDSSTLMNKGLEVIEAHHLFAMPYDKIEVVVQPQSAIHSMVEFADGSVKAHLGTTDMRIPIQFALSYPDRWEAPVPPLDFRTLGTLEFAAPDTDTFRCLALARHAGEVGGTLPAVMNAANEIAVASFLAERIGYLDIAACVEAVMDAHERAGVQVVESLEQLEAIDAWARQTARAWCARRVGRA</sequence>
<feature type="binding site" evidence="9">
    <location>
        <position position="12"/>
    </location>
    <ligand>
        <name>NADPH</name>
        <dbReference type="ChEBI" id="CHEBI:57783"/>
    </ligand>
</feature>
<evidence type="ECO:0000259" key="10">
    <source>
        <dbReference type="Pfam" id="PF02670"/>
    </source>
</evidence>
<feature type="binding site" evidence="9">
    <location>
        <position position="15"/>
    </location>
    <ligand>
        <name>NADPH</name>
        <dbReference type="ChEBI" id="CHEBI:57783"/>
    </ligand>
</feature>
<feature type="binding site" evidence="9">
    <location>
        <position position="257"/>
    </location>
    <ligand>
        <name>1-deoxy-D-xylulose 5-phosphate</name>
        <dbReference type="ChEBI" id="CHEBI:57792"/>
    </ligand>
</feature>
<dbReference type="Proteomes" id="UP000308978">
    <property type="component" value="Unassembled WGS sequence"/>
</dbReference>
<feature type="binding site" evidence="9">
    <location>
        <position position="254"/>
    </location>
    <ligand>
        <name>1-deoxy-D-xylulose 5-phosphate</name>
        <dbReference type="ChEBI" id="CHEBI:57792"/>
    </ligand>
</feature>
<feature type="binding site" evidence="9">
    <location>
        <position position="13"/>
    </location>
    <ligand>
        <name>NADPH</name>
        <dbReference type="ChEBI" id="CHEBI:57783"/>
    </ligand>
</feature>
<keyword evidence="7 9" id="KW-0414">Isoprene biosynthesis</keyword>
<feature type="domain" description="1-deoxy-D-xylulose 5-phosphate reductoisomerase N-terminal" evidence="10">
    <location>
        <begin position="6"/>
        <end position="153"/>
    </location>
</feature>
<dbReference type="SUPFAM" id="SSF69055">
    <property type="entry name" value="1-deoxy-D-xylulose-5-phosphate reductoisomerase, C-terminal domain"/>
    <property type="match status" value="1"/>
</dbReference>
<dbReference type="InterPro" id="IPR013512">
    <property type="entry name" value="DXP_reductoisomerase_N"/>
</dbReference>
<dbReference type="FunFam" id="3.40.50.720:FF:000045">
    <property type="entry name" value="1-deoxy-D-xylulose 5-phosphate reductoisomerase"/>
    <property type="match status" value="1"/>
</dbReference>
<dbReference type="InterPro" id="IPR013644">
    <property type="entry name" value="DXP_reductoisomerase_C"/>
</dbReference>
<dbReference type="GO" id="GO:0070402">
    <property type="term" value="F:NADPH binding"/>
    <property type="evidence" value="ECO:0007669"/>
    <property type="project" value="InterPro"/>
</dbReference>
<feature type="domain" description="1-deoxy-D-xylulose 5-phosphate reductoisomerase C-terminal" evidence="11">
    <location>
        <begin position="182"/>
        <end position="265"/>
    </location>
</feature>
<comment type="cofactor">
    <cofactor evidence="9">
        <name>Mg(2+)</name>
        <dbReference type="ChEBI" id="CHEBI:18420"/>
    </cofactor>
    <cofactor evidence="9">
        <name>Mn(2+)</name>
        <dbReference type="ChEBI" id="CHEBI:29035"/>
    </cofactor>
</comment>
<protein>
    <recommendedName>
        <fullName evidence="9">1-deoxy-D-xylulose 5-phosphate reductoisomerase</fullName>
        <shortName evidence="9">DXP reductoisomerase</shortName>
        <ecNumber evidence="9">1.1.1.267</ecNumber>
    </recommendedName>
    <alternativeName>
        <fullName evidence="9">1-deoxyxylulose-5-phosphate reductoisomerase</fullName>
    </alternativeName>
    <alternativeName>
        <fullName evidence="9">2-C-methyl-D-erythritol 4-phosphate synthase</fullName>
    </alternativeName>
</protein>
<dbReference type="EC" id="1.1.1.267" evidence="9"/>
<feature type="binding site" evidence="9">
    <location>
        <position position="248"/>
    </location>
    <ligand>
        <name>1-deoxy-D-xylulose 5-phosphate</name>
        <dbReference type="ChEBI" id="CHEBI:57792"/>
    </ligand>
</feature>
<feature type="binding site" evidence="9">
    <location>
        <position position="188"/>
    </location>
    <ligand>
        <name>Mn(2+)</name>
        <dbReference type="ChEBI" id="CHEBI:29035"/>
    </ligand>
</feature>
<dbReference type="InterPro" id="IPR036169">
    <property type="entry name" value="DXPR_C_sf"/>
</dbReference>
<comment type="pathway">
    <text evidence="1 9">Isoprenoid biosynthesis; isopentenyl diphosphate biosynthesis via DXP pathway; isopentenyl diphosphate from 1-deoxy-D-xylulose 5-phosphate: step 1/6.</text>
</comment>
<dbReference type="GO" id="GO:0016853">
    <property type="term" value="F:isomerase activity"/>
    <property type="evidence" value="ECO:0007669"/>
    <property type="project" value="UniProtKB-KW"/>
</dbReference>
<dbReference type="PANTHER" id="PTHR30525:SF0">
    <property type="entry name" value="1-DEOXY-D-XYLULOSE 5-PHOSPHATE REDUCTOISOMERASE, CHLOROPLASTIC"/>
    <property type="match status" value="1"/>
</dbReference>
<dbReference type="EMBL" id="SSTJ01000004">
    <property type="protein sequence ID" value="THG37673.1"/>
    <property type="molecule type" value="Genomic_DNA"/>
</dbReference>
<accession>A0A4S4G327</accession>
<evidence type="ECO:0000256" key="9">
    <source>
        <dbReference type="HAMAP-Rule" id="MF_00183"/>
    </source>
</evidence>
<evidence type="ECO:0000256" key="1">
    <source>
        <dbReference type="ARBA" id="ARBA00005094"/>
    </source>
</evidence>
<organism evidence="13 14">
    <name type="scientific">Adlercreutzia caecimuris</name>
    <dbReference type="NCBI Taxonomy" id="671266"/>
    <lineage>
        <taxon>Bacteria</taxon>
        <taxon>Bacillati</taxon>
        <taxon>Actinomycetota</taxon>
        <taxon>Coriobacteriia</taxon>
        <taxon>Eggerthellales</taxon>
        <taxon>Eggerthellaceae</taxon>
        <taxon>Adlercreutzia</taxon>
    </lineage>
</organism>
<evidence type="ECO:0000256" key="5">
    <source>
        <dbReference type="ARBA" id="ARBA00023002"/>
    </source>
</evidence>
<dbReference type="InterPro" id="IPR003821">
    <property type="entry name" value="DXP_reductoisomerase"/>
</dbReference>
<dbReference type="HAMAP" id="MF_00183">
    <property type="entry name" value="DXP_reductoisom"/>
    <property type="match status" value="1"/>
</dbReference>
<comment type="catalytic activity">
    <reaction evidence="8">
        <text>2-C-methyl-D-erythritol 4-phosphate + NADP(+) = 1-deoxy-D-xylulose 5-phosphate + NADPH + H(+)</text>
        <dbReference type="Rhea" id="RHEA:13717"/>
        <dbReference type="ChEBI" id="CHEBI:15378"/>
        <dbReference type="ChEBI" id="CHEBI:57783"/>
        <dbReference type="ChEBI" id="CHEBI:57792"/>
        <dbReference type="ChEBI" id="CHEBI:58262"/>
        <dbReference type="ChEBI" id="CHEBI:58349"/>
        <dbReference type="EC" id="1.1.1.267"/>
    </reaction>
    <physiologicalReaction direction="right-to-left" evidence="8">
        <dbReference type="Rhea" id="RHEA:13719"/>
    </physiologicalReaction>
</comment>
<keyword evidence="5 9" id="KW-0560">Oxidoreductase</keyword>
<dbReference type="Pfam" id="PF02670">
    <property type="entry name" value="DXP_reductoisom"/>
    <property type="match status" value="1"/>
</dbReference>
<dbReference type="InterPro" id="IPR026877">
    <property type="entry name" value="DXPR_C"/>
</dbReference>
<dbReference type="Pfam" id="PF08436">
    <property type="entry name" value="DXP_redisom_C"/>
    <property type="match status" value="1"/>
</dbReference>
<dbReference type="GO" id="GO:0030145">
    <property type="term" value="F:manganese ion binding"/>
    <property type="evidence" value="ECO:0007669"/>
    <property type="project" value="TreeGrafter"/>
</dbReference>
<dbReference type="Gene3D" id="1.10.1740.10">
    <property type="match status" value="1"/>
</dbReference>
<evidence type="ECO:0000259" key="11">
    <source>
        <dbReference type="Pfam" id="PF08436"/>
    </source>
</evidence>
<feature type="binding site" evidence="9">
    <location>
        <position position="186"/>
    </location>
    <ligand>
        <name>Mn(2+)</name>
        <dbReference type="ChEBI" id="CHEBI:29035"/>
    </ligand>
</feature>
<comment type="similarity">
    <text evidence="2 9">Belongs to the DXR family.</text>
</comment>
<keyword evidence="6 9" id="KW-0464">Manganese</keyword>
<keyword evidence="13" id="KW-0413">Isomerase</keyword>
<reference evidence="13 14" key="1">
    <citation type="submission" date="2019-04" db="EMBL/GenBank/DDBJ databases">
        <title>Microbes associate with the intestines of laboratory mice.</title>
        <authorList>
            <person name="Navarre W."/>
            <person name="Wong E."/>
            <person name="Huang K.C."/>
            <person name="Tropini C."/>
            <person name="Ng K."/>
            <person name="Yu B."/>
        </authorList>
    </citation>
    <scope>NUCLEOTIDE SEQUENCE [LARGE SCALE GENOMIC DNA]</scope>
    <source>
        <strain evidence="13 14">NM80_B27</strain>
    </source>
</reference>
<feature type="binding site" evidence="9">
    <location>
        <position position="145"/>
    </location>
    <ligand>
        <name>NADPH</name>
        <dbReference type="ChEBI" id="CHEBI:57783"/>
    </ligand>
</feature>
<dbReference type="Gene3D" id="3.40.50.720">
    <property type="entry name" value="NAD(P)-binding Rossmann-like Domain"/>
    <property type="match status" value="1"/>
</dbReference>
<keyword evidence="4 9" id="KW-0521">NADP</keyword>
<evidence type="ECO:0000256" key="3">
    <source>
        <dbReference type="ARBA" id="ARBA00022723"/>
    </source>
</evidence>
<evidence type="ECO:0000256" key="6">
    <source>
        <dbReference type="ARBA" id="ARBA00023211"/>
    </source>
</evidence>
<dbReference type="NCBIfam" id="TIGR00243">
    <property type="entry name" value="Dxr"/>
    <property type="match status" value="1"/>
</dbReference>
<dbReference type="AlphaFoldDB" id="A0A4S4G327"/>
<dbReference type="SUPFAM" id="SSF55347">
    <property type="entry name" value="Glyceraldehyde-3-phosphate dehydrogenase-like, C-terminal domain"/>
    <property type="match status" value="1"/>
</dbReference>
<feature type="binding site" evidence="9">
    <location>
        <position position="212"/>
    </location>
    <ligand>
        <name>1-deoxy-D-xylulose 5-phosphate</name>
        <dbReference type="ChEBI" id="CHEBI:57792"/>
    </ligand>
</feature>
<feature type="binding site" evidence="9">
    <location>
        <position position="188"/>
    </location>
    <ligand>
        <name>1-deoxy-D-xylulose 5-phosphate</name>
        <dbReference type="ChEBI" id="CHEBI:57792"/>
    </ligand>
</feature>
<proteinExistence type="inferred from homology"/>